<dbReference type="Proteomes" id="UP000044602">
    <property type="component" value="Unassembled WGS sequence"/>
</dbReference>
<reference evidence="3 4" key="1">
    <citation type="submission" date="2015-05" db="EMBL/GenBank/DDBJ databases">
        <authorList>
            <person name="Fogelqvist Johan"/>
        </authorList>
    </citation>
    <scope>NUCLEOTIDE SEQUENCE [LARGE SCALE GENOMIC DNA]</scope>
    <source>
        <strain evidence="2">VL1</strain>
        <strain evidence="1">VL2</strain>
    </source>
</reference>
<evidence type="ECO:0000313" key="3">
    <source>
        <dbReference type="Proteomes" id="UP000044602"/>
    </source>
</evidence>
<accession>A0A0G4KWS4</accession>
<dbReference type="EMBL" id="CVQH01021427">
    <property type="protein sequence ID" value="CRK30607.1"/>
    <property type="molecule type" value="Genomic_DNA"/>
</dbReference>
<dbReference type="EMBL" id="CVQI01004758">
    <property type="protein sequence ID" value="CRK14146.1"/>
    <property type="molecule type" value="Genomic_DNA"/>
</dbReference>
<dbReference type="AlphaFoldDB" id="A0A0G4KWS4"/>
<protein>
    <submittedName>
        <fullName evidence="1">Uncharacterized protein</fullName>
    </submittedName>
</protein>
<gene>
    <name evidence="2" type="ORF">BN1708_018503</name>
    <name evidence="1" type="ORF">BN1723_017375</name>
</gene>
<evidence type="ECO:0000313" key="2">
    <source>
        <dbReference type="EMBL" id="CRK30607.1"/>
    </source>
</evidence>
<feature type="non-terminal residue" evidence="1">
    <location>
        <position position="1"/>
    </location>
</feature>
<sequence length="19" mass="2066">EHCILVTTRVGLPAGMRLV</sequence>
<keyword evidence="3" id="KW-1185">Reference proteome</keyword>
<organism evidence="1 4">
    <name type="scientific">Verticillium longisporum</name>
    <name type="common">Verticillium dahliae var. longisporum</name>
    <dbReference type="NCBI Taxonomy" id="100787"/>
    <lineage>
        <taxon>Eukaryota</taxon>
        <taxon>Fungi</taxon>
        <taxon>Dikarya</taxon>
        <taxon>Ascomycota</taxon>
        <taxon>Pezizomycotina</taxon>
        <taxon>Sordariomycetes</taxon>
        <taxon>Hypocreomycetidae</taxon>
        <taxon>Glomerellales</taxon>
        <taxon>Plectosphaerellaceae</taxon>
        <taxon>Verticillium</taxon>
    </lineage>
</organism>
<dbReference type="Proteomes" id="UP000045706">
    <property type="component" value="Unassembled WGS sequence"/>
</dbReference>
<evidence type="ECO:0000313" key="1">
    <source>
        <dbReference type="EMBL" id="CRK14146.1"/>
    </source>
</evidence>
<name>A0A0G4KWS4_VERLO</name>
<proteinExistence type="predicted"/>
<evidence type="ECO:0000313" key="4">
    <source>
        <dbReference type="Proteomes" id="UP000045706"/>
    </source>
</evidence>